<reference evidence="1 2" key="1">
    <citation type="submission" date="2023-07" db="EMBL/GenBank/DDBJ databases">
        <title>Sequencing the genomes of 1000 actinobacteria strains.</title>
        <authorList>
            <person name="Klenk H.-P."/>
        </authorList>
    </citation>
    <scope>NUCLEOTIDE SEQUENCE [LARGE SCALE GENOMIC DNA]</scope>
    <source>
        <strain evidence="1 2">DSM 46740</strain>
    </source>
</reference>
<name>A0ABT9QWL5_9ACTN</name>
<sequence>MWSLESLYRDYGQDVLAEASTSPALAMIGVRQAMQVESAALTSPAKLRSFLAGYGAGVVASAVAHPYQQMDSFTALGYSAAAVRLGALCQIAFAEGLLKMSPPPVLDRR</sequence>
<organism evidence="1 2">
    <name type="scientific">Streptosporangium lutulentum</name>
    <dbReference type="NCBI Taxonomy" id="1461250"/>
    <lineage>
        <taxon>Bacteria</taxon>
        <taxon>Bacillati</taxon>
        <taxon>Actinomycetota</taxon>
        <taxon>Actinomycetes</taxon>
        <taxon>Streptosporangiales</taxon>
        <taxon>Streptosporangiaceae</taxon>
        <taxon>Streptosporangium</taxon>
    </lineage>
</organism>
<evidence type="ECO:0000313" key="2">
    <source>
        <dbReference type="Proteomes" id="UP001225356"/>
    </source>
</evidence>
<dbReference type="RefSeq" id="WP_307569454.1">
    <property type="nucleotide sequence ID" value="NZ_JAUSQU010000003.1"/>
</dbReference>
<comment type="caution">
    <text evidence="1">The sequence shown here is derived from an EMBL/GenBank/DDBJ whole genome shotgun (WGS) entry which is preliminary data.</text>
</comment>
<proteinExistence type="predicted"/>
<dbReference type="EMBL" id="JAUSQU010000003">
    <property type="protein sequence ID" value="MDP9850429.1"/>
    <property type="molecule type" value="Genomic_DNA"/>
</dbReference>
<gene>
    <name evidence="1" type="ORF">J2853_009725</name>
</gene>
<evidence type="ECO:0008006" key="3">
    <source>
        <dbReference type="Google" id="ProtNLM"/>
    </source>
</evidence>
<dbReference type="Proteomes" id="UP001225356">
    <property type="component" value="Unassembled WGS sequence"/>
</dbReference>
<protein>
    <recommendedName>
        <fullName evidence="3">MmgE/PrpD family protein</fullName>
    </recommendedName>
</protein>
<keyword evidence="2" id="KW-1185">Reference proteome</keyword>
<accession>A0ABT9QWL5</accession>
<evidence type="ECO:0000313" key="1">
    <source>
        <dbReference type="EMBL" id="MDP9850429.1"/>
    </source>
</evidence>